<feature type="region of interest" description="Disordered" evidence="5">
    <location>
        <begin position="285"/>
        <end position="309"/>
    </location>
</feature>
<dbReference type="SUPFAM" id="SSF56112">
    <property type="entry name" value="Protein kinase-like (PK-like)"/>
    <property type="match status" value="1"/>
</dbReference>
<dbReference type="InterPro" id="IPR000719">
    <property type="entry name" value="Prot_kinase_dom"/>
</dbReference>
<dbReference type="GO" id="GO:0004674">
    <property type="term" value="F:protein serine/threonine kinase activity"/>
    <property type="evidence" value="ECO:0007669"/>
    <property type="project" value="UniProtKB-EC"/>
</dbReference>
<evidence type="ECO:0000313" key="8">
    <source>
        <dbReference type="Proteomes" id="UP000663846"/>
    </source>
</evidence>
<feature type="domain" description="Protein kinase" evidence="6">
    <location>
        <begin position="7"/>
        <end position="281"/>
    </location>
</feature>
<dbReference type="Pfam" id="PF00069">
    <property type="entry name" value="Pkinase"/>
    <property type="match status" value="1"/>
</dbReference>
<reference evidence="7" key="1">
    <citation type="submission" date="2021-01" db="EMBL/GenBank/DDBJ databases">
        <authorList>
            <person name="Kaushik A."/>
        </authorList>
    </citation>
    <scope>NUCLEOTIDE SEQUENCE</scope>
    <source>
        <strain evidence="7">AG1-1C</strain>
    </source>
</reference>
<keyword evidence="2 4" id="KW-0547">Nucleotide-binding</keyword>
<dbReference type="EMBL" id="CAJMWS010000757">
    <property type="protein sequence ID" value="CAE6461867.1"/>
    <property type="molecule type" value="Genomic_DNA"/>
</dbReference>
<dbReference type="EC" id="2.7.11.1" evidence="1"/>
<comment type="caution">
    <text evidence="7">The sequence shown here is derived from an EMBL/GenBank/DDBJ whole genome shotgun (WGS) entry which is preliminary data.</text>
</comment>
<feature type="compositionally biased region" description="Polar residues" evidence="5">
    <location>
        <begin position="286"/>
        <end position="306"/>
    </location>
</feature>
<dbReference type="SMART" id="SM00220">
    <property type="entry name" value="S_TKc"/>
    <property type="match status" value="1"/>
</dbReference>
<protein>
    <recommendedName>
        <fullName evidence="1">non-specific serine/threonine protein kinase</fullName>
        <ecNumber evidence="1">2.7.11.1</ecNumber>
    </recommendedName>
</protein>
<dbReference type="AlphaFoldDB" id="A0A8H3BPY0"/>
<name>A0A8H3BPY0_9AGAM</name>
<proteinExistence type="predicted"/>
<evidence type="ECO:0000256" key="5">
    <source>
        <dbReference type="SAM" id="MobiDB-lite"/>
    </source>
</evidence>
<dbReference type="Gene3D" id="1.10.510.10">
    <property type="entry name" value="Transferase(Phosphotransferase) domain 1"/>
    <property type="match status" value="1"/>
</dbReference>
<evidence type="ECO:0000256" key="1">
    <source>
        <dbReference type="ARBA" id="ARBA00012513"/>
    </source>
</evidence>
<keyword evidence="3 4" id="KW-0067">ATP-binding</keyword>
<evidence type="ECO:0000256" key="2">
    <source>
        <dbReference type="ARBA" id="ARBA00022741"/>
    </source>
</evidence>
<dbReference type="PROSITE" id="PS50011">
    <property type="entry name" value="PROTEIN_KINASE_DOM"/>
    <property type="match status" value="1"/>
</dbReference>
<gene>
    <name evidence="7" type="ORF">RDB_LOCUS160981</name>
</gene>
<dbReference type="InterPro" id="IPR008271">
    <property type="entry name" value="Ser/Thr_kinase_AS"/>
</dbReference>
<evidence type="ECO:0000256" key="3">
    <source>
        <dbReference type="ARBA" id="ARBA00022840"/>
    </source>
</evidence>
<evidence type="ECO:0000256" key="4">
    <source>
        <dbReference type="PROSITE-ProRule" id="PRU10141"/>
    </source>
</evidence>
<feature type="binding site" evidence="4">
    <location>
        <position position="36"/>
    </location>
    <ligand>
        <name>ATP</name>
        <dbReference type="ChEBI" id="CHEBI:30616"/>
    </ligand>
</feature>
<dbReference type="InterPro" id="IPR017441">
    <property type="entry name" value="Protein_kinase_ATP_BS"/>
</dbReference>
<evidence type="ECO:0000259" key="6">
    <source>
        <dbReference type="PROSITE" id="PS50011"/>
    </source>
</evidence>
<dbReference type="PROSITE" id="PS00108">
    <property type="entry name" value="PROTEIN_KINASE_ST"/>
    <property type="match status" value="1"/>
</dbReference>
<dbReference type="PANTHER" id="PTHR11909">
    <property type="entry name" value="CASEIN KINASE-RELATED"/>
    <property type="match status" value="1"/>
</dbReference>
<organism evidence="7 8">
    <name type="scientific">Rhizoctonia solani</name>
    <dbReference type="NCBI Taxonomy" id="456999"/>
    <lineage>
        <taxon>Eukaryota</taxon>
        <taxon>Fungi</taxon>
        <taxon>Dikarya</taxon>
        <taxon>Basidiomycota</taxon>
        <taxon>Agaricomycotina</taxon>
        <taxon>Agaricomycetes</taxon>
        <taxon>Cantharellales</taxon>
        <taxon>Ceratobasidiaceae</taxon>
        <taxon>Rhizoctonia</taxon>
    </lineage>
</organism>
<dbReference type="PROSITE" id="PS00107">
    <property type="entry name" value="PROTEIN_KINASE_ATP"/>
    <property type="match status" value="1"/>
</dbReference>
<sequence length="607" mass="68677">MVEGTTIRKGTKLGSGGFGHTFRAIQNDTQQVVALKQSRASLRLKRPLLQHEAKVLRMLAGHPNIPEVYAYGRIEHFELMSMQLLHRSLGDVVDEDGPLGVKQVANVACQMIDALRHIHSHRLVHRDIKPDNIMLQSSGSWKLGLIDFGLTRRLPHMKASVSTINHLDSSSMANNPNHVFGTLPFASLNAHEKGAELTFRDDVESLAYSLLWLLRGSLPWSYYLKHGTSVGRIRQVFAQKKRHNSSTLGTGIPDLFGELVDYARSLSLNERPDYNKWQGHFKQLEESATSSGPMPVRQDSQVSTTRPEPPLEAGQIILVRLDPSATTDGYTIREGHESSYVPDPLINGPEWSTAYRPAIVAKIDWDQKAGKYSFLAVAISRHLEKGETVDTKIIPISAVASHISTSSMIQVEPKWPLNNCYLYVFKQPVKFYCLPSQERVKCTWKLTSPDCDRLLNEFGFPPGSLAQSQQRLDLKSPDHDIRHNARMKEWEGYYKLYAHVLPLNLNHFEDGTIDWFSKRAWFDECVKAVRYNNLNNGFWWTGAWFPSAYHHKEGDLSASYFESDYSMWPPQGERDDSITLASGNEEVQGTSNMLLDLTTITGLEEEF</sequence>
<dbReference type="InterPro" id="IPR011009">
    <property type="entry name" value="Kinase-like_dom_sf"/>
</dbReference>
<evidence type="ECO:0000313" key="7">
    <source>
        <dbReference type="EMBL" id="CAE6461867.1"/>
    </source>
</evidence>
<accession>A0A8H3BPY0</accession>
<dbReference type="Proteomes" id="UP000663846">
    <property type="component" value="Unassembled WGS sequence"/>
</dbReference>
<dbReference type="GO" id="GO:0005524">
    <property type="term" value="F:ATP binding"/>
    <property type="evidence" value="ECO:0007669"/>
    <property type="project" value="UniProtKB-UniRule"/>
</dbReference>
<dbReference type="InterPro" id="IPR050235">
    <property type="entry name" value="CK1_Ser-Thr_kinase"/>
</dbReference>